<dbReference type="RefSeq" id="WP_352889777.1">
    <property type="nucleotide sequence ID" value="NZ_JBEPIJ010000012.1"/>
</dbReference>
<protein>
    <recommendedName>
        <fullName evidence="3">Lipoprotein</fullName>
    </recommendedName>
</protein>
<sequence>MRAAALTLALLLVACGGERVSDPQTGISLRVPDGWQVQTGILGMALWARPRLGSCPGTQVSVTRLPPAPAAIDDAALLDDRIRRFGYNSHGFELIERDGLRAELRHRQGSVAQQVLLQVHRHDDALDLVVAAADPGCFETMRHSLRRIADSYRASS</sequence>
<accession>A0ABV2ABD7</accession>
<dbReference type="EMBL" id="JBEPIJ010000012">
    <property type="protein sequence ID" value="MES0874542.1"/>
    <property type="molecule type" value="Genomic_DNA"/>
</dbReference>
<reference evidence="1 2" key="1">
    <citation type="submission" date="2024-06" db="EMBL/GenBank/DDBJ databases">
        <authorList>
            <person name="Li Z."/>
            <person name="Jiang Y."/>
        </authorList>
    </citation>
    <scope>NUCLEOTIDE SEQUENCE [LARGE SCALE GENOMIC DNA]</scope>
    <source>
        <strain evidence="1 2">HSW-8</strain>
    </source>
</reference>
<dbReference type="PROSITE" id="PS51257">
    <property type="entry name" value="PROKAR_LIPOPROTEIN"/>
    <property type="match status" value="1"/>
</dbReference>
<dbReference type="Proteomes" id="UP001465331">
    <property type="component" value="Unassembled WGS sequence"/>
</dbReference>
<proteinExistence type="predicted"/>
<evidence type="ECO:0000313" key="2">
    <source>
        <dbReference type="Proteomes" id="UP001465331"/>
    </source>
</evidence>
<comment type="caution">
    <text evidence="1">The sequence shown here is derived from an EMBL/GenBank/DDBJ whole genome shotgun (WGS) entry which is preliminary data.</text>
</comment>
<name>A0ABV2ABD7_9GAMM</name>
<evidence type="ECO:0000313" key="1">
    <source>
        <dbReference type="EMBL" id="MES0874542.1"/>
    </source>
</evidence>
<keyword evidence="2" id="KW-1185">Reference proteome</keyword>
<gene>
    <name evidence="1" type="ORF">ABSH63_11075</name>
</gene>
<evidence type="ECO:0008006" key="3">
    <source>
        <dbReference type="Google" id="ProtNLM"/>
    </source>
</evidence>
<organism evidence="1 2">
    <name type="scientific">Sinimarinibacterium thermocellulolyticum</name>
    <dbReference type="NCBI Taxonomy" id="3170016"/>
    <lineage>
        <taxon>Bacteria</taxon>
        <taxon>Pseudomonadati</taxon>
        <taxon>Pseudomonadota</taxon>
        <taxon>Gammaproteobacteria</taxon>
        <taxon>Nevskiales</taxon>
        <taxon>Nevskiaceae</taxon>
        <taxon>Sinimarinibacterium</taxon>
    </lineage>
</organism>